<dbReference type="Gene3D" id="3.40.50.2030">
    <property type="match status" value="2"/>
</dbReference>
<dbReference type="NCBIfam" id="NF003658">
    <property type="entry name" value="PRK05290.1"/>
    <property type="match status" value="1"/>
</dbReference>
<dbReference type="FunFam" id="1.20.1270.20:FF:000001">
    <property type="entry name" value="Hydroxylamine reductase"/>
    <property type="match status" value="1"/>
</dbReference>
<dbReference type="AlphaFoldDB" id="A0A1B1S7Y8"/>
<dbReference type="OrthoDB" id="9761526at2"/>
<dbReference type="HAMAP" id="MF_00069">
    <property type="entry name" value="Hydroxylam_reduct"/>
    <property type="match status" value="1"/>
</dbReference>
<feature type="binding site" evidence="6">
    <location>
        <position position="318"/>
    </location>
    <ligand>
        <name>hybrid [4Fe-2O-2S] cluster</name>
        <dbReference type="ChEBI" id="CHEBI:60519"/>
    </ligand>
</feature>
<feature type="binding site" evidence="6">
    <location>
        <position position="5"/>
    </location>
    <ligand>
        <name>[4Fe-4S] cluster</name>
        <dbReference type="ChEBI" id="CHEBI:49883"/>
    </ligand>
</feature>
<evidence type="ECO:0000256" key="1">
    <source>
        <dbReference type="ARBA" id="ARBA00022490"/>
    </source>
</evidence>
<evidence type="ECO:0000256" key="5">
    <source>
        <dbReference type="ARBA" id="ARBA00023014"/>
    </source>
</evidence>
<name>A0A1B1S7Y8_9BACT</name>
<dbReference type="InterPro" id="IPR011254">
    <property type="entry name" value="Prismane-like_sf"/>
</dbReference>
<sequence>MKMFCYQCQETARGKGCEIQGVCGKKPETSARMDQLLYIARGMAIVNRQLREKGASSKDASRFIVDALFTTITNANFDNDMLDGYITKALDLKNELEGESKKRGMEPPFMPEVSYHIPKEEYGVHEVIEHSGTLEEEITSVLHDKNPNIRGLKQLAMYGCKGMAAYVRHACNLGYEDEDIYVVIENALAEISRPDISVYELFSLVLNVGDGGVKAMALLDKANTSTYGNPEITKVNIGVRNRPGILVSGHDLKDLEELLEQSAGKGVDIYTHSEMLPAQSYPFFKKFPHFAGNYGNAWWRQIDEFETFNGMFLFTSNCIVPPRPKTTYMDRIYTTGVVGMPGTHFIPDGKDGKKDFSEIIERAQTCQPPTEIEHGEIVAGFAHNQVLALAPKIIDLIKSGKIRKFVVMAGCDGRMPSRKYYTEFAERLPKDCVILTAGCAKYRYNKLPLGDIEGVPRVLDAGQCNDSYSLVVIANALKDAFGLESVNDLPIVYNIAWYEQKAVIVLLALLSLGVKNIHTGPTLPAFFTPEILKVLQEKFNIGTIATVDEDLATLIG</sequence>
<dbReference type="GO" id="GO:0051539">
    <property type="term" value="F:4 iron, 4 sulfur cluster binding"/>
    <property type="evidence" value="ECO:0007669"/>
    <property type="project" value="UniProtKB-KW"/>
</dbReference>
<keyword evidence="8" id="KW-1185">Reference proteome</keyword>
<dbReference type="KEGG" id="pary:A4V02_03635"/>
<dbReference type="InterPro" id="IPR010048">
    <property type="entry name" value="Hydroxylam_reduct"/>
</dbReference>
<evidence type="ECO:0000313" key="8">
    <source>
        <dbReference type="Proteomes" id="UP000186351"/>
    </source>
</evidence>
<feature type="binding site" evidence="6">
    <location>
        <position position="464"/>
    </location>
    <ligand>
        <name>hybrid [4Fe-2O-2S] cluster</name>
        <dbReference type="ChEBI" id="CHEBI:60519"/>
    </ligand>
</feature>
<feature type="binding site" evidence="6">
    <location>
        <position position="439"/>
    </location>
    <ligand>
        <name>hybrid [4Fe-2O-2S] cluster</name>
        <dbReference type="ChEBI" id="CHEBI:60519"/>
    </ligand>
</feature>
<feature type="binding site" evidence="6">
    <location>
        <position position="23"/>
    </location>
    <ligand>
        <name>[4Fe-4S] cluster</name>
        <dbReference type="ChEBI" id="CHEBI:49883"/>
    </ligand>
</feature>
<dbReference type="PANTHER" id="PTHR30109">
    <property type="entry name" value="HYDROXYLAMINE REDUCTASE"/>
    <property type="match status" value="1"/>
</dbReference>
<dbReference type="PANTHER" id="PTHR30109:SF0">
    <property type="entry name" value="HYDROXYLAMINE REDUCTASE"/>
    <property type="match status" value="1"/>
</dbReference>
<feature type="modified residue" description="Cysteine persulfide" evidence="6">
    <location>
        <position position="411"/>
    </location>
</feature>
<feature type="binding site" evidence="6">
    <location>
        <position position="17"/>
    </location>
    <ligand>
        <name>[4Fe-4S] cluster</name>
        <dbReference type="ChEBI" id="CHEBI:49883"/>
    </ligand>
</feature>
<accession>A0A1B1S7Y8</accession>
<dbReference type="FunFam" id="3.40.50.2030:FF:000001">
    <property type="entry name" value="Hydroxylamine reductase"/>
    <property type="match status" value="1"/>
</dbReference>
<dbReference type="InterPro" id="IPR004137">
    <property type="entry name" value="HCP/CODH"/>
</dbReference>
<dbReference type="EMBL" id="CP015402">
    <property type="protein sequence ID" value="ANU62899.1"/>
    <property type="molecule type" value="Genomic_DNA"/>
</dbReference>
<keyword evidence="2 6" id="KW-0479">Metal-binding</keyword>
<dbReference type="InterPro" id="IPR016099">
    <property type="entry name" value="Prismane-like_a/b-sand"/>
</dbReference>
<evidence type="ECO:0000256" key="2">
    <source>
        <dbReference type="ARBA" id="ARBA00022723"/>
    </source>
</evidence>
<evidence type="ECO:0000313" key="7">
    <source>
        <dbReference type="EMBL" id="ANU62899.1"/>
    </source>
</evidence>
<comment type="function">
    <text evidence="6">Catalyzes the reduction of hydroxylamine to form NH(3) and H(2)O.</text>
</comment>
<evidence type="ECO:0000256" key="3">
    <source>
        <dbReference type="ARBA" id="ARBA00023002"/>
    </source>
</evidence>
<proteinExistence type="inferred from homology"/>
<feature type="binding site" description="via persulfide group" evidence="6">
    <location>
        <position position="411"/>
    </location>
    <ligand>
        <name>hybrid [4Fe-2O-2S] cluster</name>
        <dbReference type="ChEBI" id="CHEBI:60519"/>
    </ligand>
</feature>
<dbReference type="InterPro" id="IPR016100">
    <property type="entry name" value="Prismane_a-bundle"/>
</dbReference>
<dbReference type="GO" id="GO:0050418">
    <property type="term" value="F:hydroxylamine reductase activity"/>
    <property type="evidence" value="ECO:0007669"/>
    <property type="project" value="UniProtKB-UniRule"/>
</dbReference>
<dbReference type="GO" id="GO:0042542">
    <property type="term" value="P:response to hydrogen peroxide"/>
    <property type="evidence" value="ECO:0007669"/>
    <property type="project" value="TreeGrafter"/>
</dbReference>
<feature type="binding site" evidence="6">
    <location>
        <position position="8"/>
    </location>
    <ligand>
        <name>[4Fe-4S] cluster</name>
        <dbReference type="ChEBI" id="CHEBI:49883"/>
    </ligand>
</feature>
<comment type="catalytic activity">
    <reaction evidence="6">
        <text>A + NH4(+) + H2O = hydroxylamine + AH2 + H(+)</text>
        <dbReference type="Rhea" id="RHEA:22052"/>
        <dbReference type="ChEBI" id="CHEBI:13193"/>
        <dbReference type="ChEBI" id="CHEBI:15377"/>
        <dbReference type="ChEBI" id="CHEBI:15378"/>
        <dbReference type="ChEBI" id="CHEBI:15429"/>
        <dbReference type="ChEBI" id="CHEBI:17499"/>
        <dbReference type="ChEBI" id="CHEBI:28938"/>
        <dbReference type="EC" id="1.7.99.1"/>
    </reaction>
</comment>
<comment type="subcellular location">
    <subcellularLocation>
        <location evidence="6">Cytoplasm</location>
    </subcellularLocation>
</comment>
<feature type="binding site" evidence="6">
    <location>
        <position position="274"/>
    </location>
    <ligand>
        <name>hybrid [4Fe-2O-2S] cluster</name>
        <dbReference type="ChEBI" id="CHEBI:60519"/>
    </ligand>
</feature>
<comment type="cofactor">
    <cofactor evidence="6">
        <name>hybrid [4Fe-2O-2S] cluster</name>
        <dbReference type="ChEBI" id="CHEBI:60519"/>
    </cofactor>
    <text evidence="6">Binds 1 hybrid [4Fe-2O-2S] cluster.</text>
</comment>
<feature type="binding site" evidence="6">
    <location>
        <position position="499"/>
    </location>
    <ligand>
        <name>hybrid [4Fe-2O-2S] cluster</name>
        <dbReference type="ChEBI" id="CHEBI:60519"/>
    </ligand>
</feature>
<accession>A0A1Z2XDW4</accession>
<dbReference type="STRING" id="1796646.A4V02_03635"/>
<dbReference type="GO" id="GO:0004601">
    <property type="term" value="F:peroxidase activity"/>
    <property type="evidence" value="ECO:0007669"/>
    <property type="project" value="TreeGrafter"/>
</dbReference>
<evidence type="ECO:0000256" key="6">
    <source>
        <dbReference type="HAMAP-Rule" id="MF_00069"/>
    </source>
</evidence>
<evidence type="ECO:0000256" key="4">
    <source>
        <dbReference type="ARBA" id="ARBA00023004"/>
    </source>
</evidence>
<protein>
    <recommendedName>
        <fullName evidence="6">Hydroxylamine reductase</fullName>
        <ecNumber evidence="6">1.7.99.1</ecNumber>
    </recommendedName>
    <alternativeName>
        <fullName evidence="6">Hybrid-cluster protein</fullName>
        <shortName evidence="6">HCP</shortName>
    </alternativeName>
    <alternativeName>
        <fullName evidence="6">Prismane protein</fullName>
    </alternativeName>
</protein>
<gene>
    <name evidence="6" type="primary">hcp</name>
    <name evidence="7" type="ORF">A4V02_03635</name>
</gene>
<dbReference type="NCBIfam" id="TIGR01703">
    <property type="entry name" value="hybrid_clust"/>
    <property type="match status" value="1"/>
</dbReference>
<dbReference type="GeneID" id="65535937"/>
<feature type="binding site" evidence="6">
    <location>
        <position position="501"/>
    </location>
    <ligand>
        <name>hybrid [4Fe-2O-2S] cluster</name>
        <dbReference type="ChEBI" id="CHEBI:60519"/>
    </ligand>
</feature>
<dbReference type="Gene3D" id="1.20.1270.20">
    <property type="match status" value="2"/>
</dbReference>
<dbReference type="EC" id="1.7.99.1" evidence="6"/>
<dbReference type="PIRSF" id="PIRSF000076">
    <property type="entry name" value="HCP"/>
    <property type="match status" value="1"/>
</dbReference>
<dbReference type="Pfam" id="PF03063">
    <property type="entry name" value="Prismane"/>
    <property type="match status" value="1"/>
</dbReference>
<keyword evidence="5 6" id="KW-0411">Iron-sulfur</keyword>
<comment type="similarity">
    <text evidence="6">Belongs to the HCP family.</text>
</comment>
<keyword evidence="1 6" id="KW-0963">Cytoplasm</keyword>
<dbReference type="RefSeq" id="WP_068960266.1">
    <property type="nucleotide sequence ID" value="NZ_CAJTCT010000052.1"/>
</dbReference>
<comment type="cofactor">
    <cofactor evidence="6">
        <name>[4Fe-4S] cluster</name>
        <dbReference type="ChEBI" id="CHEBI:49883"/>
    </cofactor>
    <text evidence="6">Binds 1 [4Fe-4S] cluster.</text>
</comment>
<dbReference type="Proteomes" id="UP000186351">
    <property type="component" value="Chromosome"/>
</dbReference>
<dbReference type="GO" id="GO:0046872">
    <property type="term" value="F:metal ion binding"/>
    <property type="evidence" value="ECO:0007669"/>
    <property type="project" value="UniProtKB-KW"/>
</dbReference>
<organism evidence="7 8">
    <name type="scientific">Muribaculum intestinale</name>
    <dbReference type="NCBI Taxonomy" id="1796646"/>
    <lineage>
        <taxon>Bacteria</taxon>
        <taxon>Pseudomonadati</taxon>
        <taxon>Bacteroidota</taxon>
        <taxon>Bacteroidia</taxon>
        <taxon>Bacteroidales</taxon>
        <taxon>Muribaculaceae</taxon>
        <taxon>Muribaculum</taxon>
    </lineage>
</organism>
<keyword evidence="3 6" id="KW-0560">Oxidoreductase</keyword>
<feature type="binding site" evidence="6">
    <location>
        <position position="250"/>
    </location>
    <ligand>
        <name>hybrid [4Fe-2O-2S] cluster</name>
        <dbReference type="ChEBI" id="CHEBI:60519"/>
    </ligand>
</feature>
<dbReference type="SUPFAM" id="SSF56821">
    <property type="entry name" value="Prismane protein-like"/>
    <property type="match status" value="1"/>
</dbReference>
<keyword evidence="4 6" id="KW-0408">Iron</keyword>
<keyword evidence="6" id="KW-0004">4Fe-4S</keyword>
<dbReference type="CDD" id="cd01914">
    <property type="entry name" value="HCP"/>
    <property type="match status" value="1"/>
</dbReference>
<dbReference type="GO" id="GO:0005737">
    <property type="term" value="C:cytoplasm"/>
    <property type="evidence" value="ECO:0007669"/>
    <property type="project" value="UniProtKB-SubCell"/>
</dbReference>
<reference evidence="8" key="1">
    <citation type="submission" date="2016-04" db="EMBL/GenBank/DDBJ databases">
        <title>Complete Genome Sequences of Twelve Strains of a Stable Defined Moderately Diverse Mouse Microbiota 2 (sDMDMm2).</title>
        <authorList>
            <person name="Uchimura Y."/>
            <person name="Wyss M."/>
            <person name="Brugiroux S."/>
            <person name="Limenitakis J.P."/>
            <person name="Stecher B."/>
            <person name="McCoy K.D."/>
            <person name="Macpherson A.J."/>
        </authorList>
    </citation>
    <scope>NUCLEOTIDE SEQUENCE [LARGE SCALE GENOMIC DNA]</scope>
    <source>
        <strain evidence="8">YL27</strain>
    </source>
</reference>